<feature type="compositionally biased region" description="Basic and acidic residues" evidence="2">
    <location>
        <begin position="88"/>
        <end position="102"/>
    </location>
</feature>
<reference evidence="4" key="2">
    <citation type="submission" date="2023-01" db="EMBL/GenBank/DDBJ databases">
        <authorList>
            <person name="Petersen C."/>
        </authorList>
    </citation>
    <scope>NUCLEOTIDE SEQUENCE</scope>
    <source>
        <strain evidence="4">IBT 17514</strain>
    </source>
</reference>
<dbReference type="SUPFAM" id="SSF48371">
    <property type="entry name" value="ARM repeat"/>
    <property type="match status" value="1"/>
</dbReference>
<feature type="compositionally biased region" description="Polar residues" evidence="2">
    <location>
        <begin position="175"/>
        <end position="209"/>
    </location>
</feature>
<dbReference type="PANTHER" id="PTHR22100">
    <property type="entry name" value="WINGS APART-LIKE PROTEIN HOMOLOG"/>
    <property type="match status" value="1"/>
</dbReference>
<protein>
    <submittedName>
        <fullName evidence="4">Wings apart-like protein</fullName>
    </submittedName>
</protein>
<evidence type="ECO:0000313" key="5">
    <source>
        <dbReference type="Proteomes" id="UP001215712"/>
    </source>
</evidence>
<dbReference type="InterPro" id="IPR011989">
    <property type="entry name" value="ARM-like"/>
</dbReference>
<proteinExistence type="inferred from homology"/>
<accession>A0AAD6MWY1</accession>
<dbReference type="Proteomes" id="UP001215712">
    <property type="component" value="Unassembled WGS sequence"/>
</dbReference>
<name>A0AAD6MWY1_9EURO</name>
<keyword evidence="5" id="KW-1185">Reference proteome</keyword>
<dbReference type="EMBL" id="JAQJAN010000005">
    <property type="protein sequence ID" value="KAJ5727991.1"/>
    <property type="molecule type" value="Genomic_DNA"/>
</dbReference>
<dbReference type="Gene3D" id="1.25.10.10">
    <property type="entry name" value="Leucine-rich Repeat Variant"/>
    <property type="match status" value="1"/>
</dbReference>
<feature type="domain" description="Wings apart-like protein C-terminal" evidence="3">
    <location>
        <begin position="344"/>
        <end position="688"/>
    </location>
</feature>
<evidence type="ECO:0000313" key="4">
    <source>
        <dbReference type="EMBL" id="KAJ5727991.1"/>
    </source>
</evidence>
<feature type="compositionally biased region" description="Basic and acidic residues" evidence="2">
    <location>
        <begin position="216"/>
        <end position="228"/>
    </location>
</feature>
<dbReference type="InterPro" id="IPR022771">
    <property type="entry name" value="WAPL_C"/>
</dbReference>
<dbReference type="Pfam" id="PF07814">
    <property type="entry name" value="WAPL"/>
    <property type="match status" value="1"/>
</dbReference>
<evidence type="ECO:0000256" key="2">
    <source>
        <dbReference type="SAM" id="MobiDB-lite"/>
    </source>
</evidence>
<feature type="compositionally biased region" description="Polar residues" evidence="2">
    <location>
        <begin position="264"/>
        <end position="279"/>
    </location>
</feature>
<evidence type="ECO:0000259" key="3">
    <source>
        <dbReference type="Pfam" id="PF07814"/>
    </source>
</evidence>
<comment type="similarity">
    <text evidence="1">Belongs to the WAPL family.</text>
</comment>
<reference evidence="4" key="1">
    <citation type="journal article" date="2023" name="IMA Fungus">
        <title>Comparative genomic study of the Penicillium genus elucidates a diverse pangenome and 15 lateral gene transfer events.</title>
        <authorList>
            <person name="Petersen C."/>
            <person name="Sorensen T."/>
            <person name="Nielsen M.R."/>
            <person name="Sondergaard T.E."/>
            <person name="Sorensen J.L."/>
            <person name="Fitzpatrick D.A."/>
            <person name="Frisvad J.C."/>
            <person name="Nielsen K.L."/>
        </authorList>
    </citation>
    <scope>NUCLEOTIDE SEQUENCE</scope>
    <source>
        <strain evidence="4">IBT 17514</strain>
    </source>
</reference>
<feature type="compositionally biased region" description="Polar residues" evidence="2">
    <location>
        <begin position="13"/>
        <end position="22"/>
    </location>
</feature>
<evidence type="ECO:0000256" key="1">
    <source>
        <dbReference type="ARBA" id="ARBA00006854"/>
    </source>
</evidence>
<dbReference type="PANTHER" id="PTHR22100:SF13">
    <property type="entry name" value="WINGS APART-LIKE PROTEIN HOMOLOG"/>
    <property type="match status" value="1"/>
</dbReference>
<feature type="compositionally biased region" description="Polar residues" evidence="2">
    <location>
        <begin position="239"/>
        <end position="253"/>
    </location>
</feature>
<dbReference type="InterPro" id="IPR039874">
    <property type="entry name" value="WAPL"/>
</dbReference>
<dbReference type="AlphaFoldDB" id="A0AAD6MWY1"/>
<feature type="region of interest" description="Disordered" evidence="2">
    <location>
        <begin position="1"/>
        <end position="281"/>
    </location>
</feature>
<sequence>MQSRPKGRRLITYGSTARNQPHSKAANARVAPAVRSIQSRSCQSAEAERPGKKHLQGNDASGADIYDLPSSDDEAKPFIPRTKRRRYASKEQKTTSHQDQVEVTKNTIDNPDPKPSTISAPKRTTASPELKTITPPTRRSKRNLESSGTKQQADLISESPRVRRKTDVALPEENGVSSQVDTGHHASQSMSSSVKSTASPKQKISTPGNITPGRRRLIDSLGTRERQTEGSSPDKPPSSEWSSPIASPITTRQVEPALSPMPAGSQNETVSNDPDSTVAISPHLRGSKVTYARQRSFLDDLLLEDGSEDLGTHDMAKLFPRHIDDATRARLFAIDEPENDDGTVRSIHELRQAGGNARYRGAVESIFEDIEDPHISVSGRCSSFVQLCTKLLDPKLSRQFLECNFDKRLVNILSSNLDVPSSSLGLCAFALCSLGKPLPYILATAAWPKLLDLSSKLLDVQDDLSTITKSPRHRISKATQLSFQNIVPQLRSALLLDADMAKLSPCFLLLQCLKLTISAFQEKGENPQTLSLPLLRRVVNLILSSSSNADTSSSVEPNNPQILILGLSILESLIASGNPMQSEHQEILSPLSSLHGLLAVHGYPPSNAMSRQIQVLYIRVILNLTNSYPIICDSFATPKMIDELAEIAMANFTDLSQNSFAEESDSSALDTVILTLGALINLTEQSEASRVIFVGSENPAESLLSRLLQLFGAHVDSTFKAKSVSEVHHNVAIGYLAVLLLALCLNSSARSQVKQSLQSKGLSVVMSIVDEFLQYHRKIEQEMQPLSVQVQGEASGFHVRLQGLMNQIQQL</sequence>
<dbReference type="InterPro" id="IPR016024">
    <property type="entry name" value="ARM-type_fold"/>
</dbReference>
<feature type="compositionally biased region" description="Polar residues" evidence="2">
    <location>
        <begin position="116"/>
        <end position="127"/>
    </location>
</feature>
<gene>
    <name evidence="4" type="ORF">N7493_004321</name>
</gene>
<organism evidence="4 5">
    <name type="scientific">Penicillium malachiteum</name>
    <dbReference type="NCBI Taxonomy" id="1324776"/>
    <lineage>
        <taxon>Eukaryota</taxon>
        <taxon>Fungi</taxon>
        <taxon>Dikarya</taxon>
        <taxon>Ascomycota</taxon>
        <taxon>Pezizomycotina</taxon>
        <taxon>Eurotiomycetes</taxon>
        <taxon>Eurotiomycetidae</taxon>
        <taxon>Eurotiales</taxon>
        <taxon>Aspergillaceae</taxon>
        <taxon>Penicillium</taxon>
    </lineage>
</organism>
<comment type="caution">
    <text evidence="4">The sequence shown here is derived from an EMBL/GenBank/DDBJ whole genome shotgun (WGS) entry which is preliminary data.</text>
</comment>
<feature type="compositionally biased region" description="Polar residues" evidence="2">
    <location>
        <begin position="145"/>
        <end position="154"/>
    </location>
</feature>